<accession>A0A5C3MZB9</accession>
<sequence>MDELRLCWRKASSKRTLFIRGLGKSLLAKNCRLTRLQPPSSSFWYQRYMSTRTALKDDEGLVRRSQLHHAHWSVGAGAGYVMANGEGLENGAQDS</sequence>
<keyword evidence="2" id="KW-1185">Reference proteome</keyword>
<evidence type="ECO:0000313" key="2">
    <source>
        <dbReference type="Proteomes" id="UP000305948"/>
    </source>
</evidence>
<gene>
    <name evidence="1" type="ORF">OE88DRAFT_319706</name>
</gene>
<dbReference type="AlphaFoldDB" id="A0A5C3MZB9"/>
<proteinExistence type="predicted"/>
<organism evidence="1 2">
    <name type="scientific">Heliocybe sulcata</name>
    <dbReference type="NCBI Taxonomy" id="5364"/>
    <lineage>
        <taxon>Eukaryota</taxon>
        <taxon>Fungi</taxon>
        <taxon>Dikarya</taxon>
        <taxon>Basidiomycota</taxon>
        <taxon>Agaricomycotina</taxon>
        <taxon>Agaricomycetes</taxon>
        <taxon>Gloeophyllales</taxon>
        <taxon>Gloeophyllaceae</taxon>
        <taxon>Heliocybe</taxon>
    </lineage>
</organism>
<protein>
    <submittedName>
        <fullName evidence="1">Uncharacterized protein</fullName>
    </submittedName>
</protein>
<dbReference type="EMBL" id="ML213514">
    <property type="protein sequence ID" value="TFK50105.1"/>
    <property type="molecule type" value="Genomic_DNA"/>
</dbReference>
<reference evidence="1 2" key="1">
    <citation type="journal article" date="2019" name="Nat. Ecol. Evol.">
        <title>Megaphylogeny resolves global patterns of mushroom evolution.</title>
        <authorList>
            <person name="Varga T."/>
            <person name="Krizsan K."/>
            <person name="Foldi C."/>
            <person name="Dima B."/>
            <person name="Sanchez-Garcia M."/>
            <person name="Sanchez-Ramirez S."/>
            <person name="Szollosi G.J."/>
            <person name="Szarkandi J.G."/>
            <person name="Papp V."/>
            <person name="Albert L."/>
            <person name="Andreopoulos W."/>
            <person name="Angelini C."/>
            <person name="Antonin V."/>
            <person name="Barry K.W."/>
            <person name="Bougher N.L."/>
            <person name="Buchanan P."/>
            <person name="Buyck B."/>
            <person name="Bense V."/>
            <person name="Catcheside P."/>
            <person name="Chovatia M."/>
            <person name="Cooper J."/>
            <person name="Damon W."/>
            <person name="Desjardin D."/>
            <person name="Finy P."/>
            <person name="Geml J."/>
            <person name="Haridas S."/>
            <person name="Hughes K."/>
            <person name="Justo A."/>
            <person name="Karasinski D."/>
            <person name="Kautmanova I."/>
            <person name="Kiss B."/>
            <person name="Kocsube S."/>
            <person name="Kotiranta H."/>
            <person name="LaButti K.M."/>
            <person name="Lechner B.E."/>
            <person name="Liimatainen K."/>
            <person name="Lipzen A."/>
            <person name="Lukacs Z."/>
            <person name="Mihaltcheva S."/>
            <person name="Morgado L.N."/>
            <person name="Niskanen T."/>
            <person name="Noordeloos M.E."/>
            <person name="Ohm R.A."/>
            <person name="Ortiz-Santana B."/>
            <person name="Ovrebo C."/>
            <person name="Racz N."/>
            <person name="Riley R."/>
            <person name="Savchenko A."/>
            <person name="Shiryaev A."/>
            <person name="Soop K."/>
            <person name="Spirin V."/>
            <person name="Szebenyi C."/>
            <person name="Tomsovsky M."/>
            <person name="Tulloss R.E."/>
            <person name="Uehling J."/>
            <person name="Grigoriev I.V."/>
            <person name="Vagvolgyi C."/>
            <person name="Papp T."/>
            <person name="Martin F.M."/>
            <person name="Miettinen O."/>
            <person name="Hibbett D.S."/>
            <person name="Nagy L.G."/>
        </authorList>
    </citation>
    <scope>NUCLEOTIDE SEQUENCE [LARGE SCALE GENOMIC DNA]</scope>
    <source>
        <strain evidence="1 2">OMC1185</strain>
    </source>
</reference>
<evidence type="ECO:0000313" key="1">
    <source>
        <dbReference type="EMBL" id="TFK50105.1"/>
    </source>
</evidence>
<name>A0A5C3MZB9_9AGAM</name>
<dbReference type="Proteomes" id="UP000305948">
    <property type="component" value="Unassembled WGS sequence"/>
</dbReference>